<evidence type="ECO:0000256" key="1">
    <source>
        <dbReference type="SAM" id="Phobius"/>
    </source>
</evidence>
<feature type="transmembrane region" description="Helical" evidence="1">
    <location>
        <begin position="38"/>
        <end position="63"/>
    </location>
</feature>
<organism evidence="3 4">
    <name type="scientific">Lynx canadensis</name>
    <name type="common">Canada lynx</name>
    <name type="synonym">Felis canadensis</name>
    <dbReference type="NCBI Taxonomy" id="61383"/>
    <lineage>
        <taxon>Eukaryota</taxon>
        <taxon>Metazoa</taxon>
        <taxon>Chordata</taxon>
        <taxon>Craniata</taxon>
        <taxon>Vertebrata</taxon>
        <taxon>Euteleostomi</taxon>
        <taxon>Mammalia</taxon>
        <taxon>Eutheria</taxon>
        <taxon>Laurasiatheria</taxon>
        <taxon>Carnivora</taxon>
        <taxon>Feliformia</taxon>
        <taxon>Felidae</taxon>
        <taxon>Felinae</taxon>
        <taxon>Lynx</taxon>
    </lineage>
</organism>
<evidence type="ECO:0000313" key="3">
    <source>
        <dbReference type="Ensembl" id="ENSLCNP00005002456.1"/>
    </source>
</evidence>
<dbReference type="Ensembl" id="ENSLCNT00005002832.1">
    <property type="protein sequence ID" value="ENSLCNP00005002456.1"/>
    <property type="gene ID" value="ENSLCNG00005001630.1"/>
</dbReference>
<keyword evidence="1" id="KW-0472">Membrane</keyword>
<gene>
    <name evidence="3" type="primary">HFE</name>
</gene>
<sequence>MGPRARRALLPLFLPFLLFLLRTGAAHRRPPQPSVPSTLVIGAISGIAVCVILFVIGVLFRIFRKRQASRGAMGDYVLAECE</sequence>
<evidence type="ECO:0000256" key="2">
    <source>
        <dbReference type="SAM" id="SignalP"/>
    </source>
</evidence>
<proteinExistence type="predicted"/>
<accession>A0A667FK40</accession>
<keyword evidence="1" id="KW-0812">Transmembrane</keyword>
<feature type="signal peptide" evidence="2">
    <location>
        <begin position="1"/>
        <end position="26"/>
    </location>
</feature>
<keyword evidence="1" id="KW-1133">Transmembrane helix</keyword>
<dbReference type="Proteomes" id="UP000472241">
    <property type="component" value="Unplaced"/>
</dbReference>
<keyword evidence="4" id="KW-1185">Reference proteome</keyword>
<evidence type="ECO:0000313" key="4">
    <source>
        <dbReference type="Proteomes" id="UP000472241"/>
    </source>
</evidence>
<reference evidence="3" key="1">
    <citation type="submission" date="2025-08" db="UniProtKB">
        <authorList>
            <consortium name="Ensembl"/>
        </authorList>
    </citation>
    <scope>IDENTIFICATION</scope>
</reference>
<protein>
    <submittedName>
        <fullName evidence="3">Homeostatic iron regulator</fullName>
    </submittedName>
</protein>
<keyword evidence="2" id="KW-0732">Signal</keyword>
<name>A0A667FK40_LYNCA</name>
<reference evidence="3" key="2">
    <citation type="submission" date="2025-09" db="UniProtKB">
        <authorList>
            <consortium name="Ensembl"/>
        </authorList>
    </citation>
    <scope>IDENTIFICATION</scope>
</reference>
<feature type="chain" id="PRO_5025559902" evidence="2">
    <location>
        <begin position="27"/>
        <end position="82"/>
    </location>
</feature>
<dbReference type="AlphaFoldDB" id="A0A667FK40"/>